<keyword evidence="4" id="KW-0547">Nucleotide-binding</keyword>
<comment type="catalytic activity">
    <reaction evidence="7">
        <text>L-threonyl-[protein] + ATP = O-phospho-L-threonyl-[protein] + ADP + H(+)</text>
        <dbReference type="Rhea" id="RHEA:46608"/>
        <dbReference type="Rhea" id="RHEA-COMP:11060"/>
        <dbReference type="Rhea" id="RHEA-COMP:11605"/>
        <dbReference type="ChEBI" id="CHEBI:15378"/>
        <dbReference type="ChEBI" id="CHEBI:30013"/>
        <dbReference type="ChEBI" id="CHEBI:30616"/>
        <dbReference type="ChEBI" id="CHEBI:61977"/>
        <dbReference type="ChEBI" id="CHEBI:456216"/>
        <dbReference type="EC" id="2.7.11.1"/>
    </reaction>
</comment>
<dbReference type="GO" id="GO:0005737">
    <property type="term" value="C:cytoplasm"/>
    <property type="evidence" value="ECO:0007669"/>
    <property type="project" value="UniProtKB-ARBA"/>
</dbReference>
<evidence type="ECO:0000256" key="9">
    <source>
        <dbReference type="SAM" id="MobiDB-lite"/>
    </source>
</evidence>
<evidence type="ECO:0000259" key="10">
    <source>
        <dbReference type="PROSITE" id="PS50011"/>
    </source>
</evidence>
<keyword evidence="12" id="KW-1185">Reference proteome</keyword>
<feature type="domain" description="Protein kinase" evidence="10">
    <location>
        <begin position="1"/>
        <end position="74"/>
    </location>
</feature>
<evidence type="ECO:0000256" key="8">
    <source>
        <dbReference type="ARBA" id="ARBA00048679"/>
    </source>
</evidence>
<keyword evidence="2" id="KW-0723">Serine/threonine-protein kinase</keyword>
<dbReference type="Proteomes" id="UP001143981">
    <property type="component" value="Unassembled WGS sequence"/>
</dbReference>
<dbReference type="Gene3D" id="1.10.510.10">
    <property type="entry name" value="Transferase(Phosphotransferase) domain 1"/>
    <property type="match status" value="1"/>
</dbReference>
<dbReference type="OrthoDB" id="266718at2759"/>
<dbReference type="PANTHER" id="PTHR22983">
    <property type="entry name" value="PROTEIN KINASE RELATED"/>
    <property type="match status" value="1"/>
</dbReference>
<dbReference type="SUPFAM" id="SSF56112">
    <property type="entry name" value="Protein kinase-like (PK-like)"/>
    <property type="match status" value="1"/>
</dbReference>
<feature type="region of interest" description="Disordered" evidence="9">
    <location>
        <begin position="76"/>
        <end position="97"/>
    </location>
</feature>
<keyword evidence="3 11" id="KW-0808">Transferase</keyword>
<comment type="caution">
    <text evidence="11">The sequence shown here is derived from an EMBL/GenBank/DDBJ whole genome shotgun (WGS) entry which is preliminary data.</text>
</comment>
<evidence type="ECO:0000256" key="7">
    <source>
        <dbReference type="ARBA" id="ARBA00047899"/>
    </source>
</evidence>
<dbReference type="EC" id="2.7.11.1" evidence="1"/>
<keyword evidence="6" id="KW-0067">ATP-binding</keyword>
<evidence type="ECO:0000256" key="5">
    <source>
        <dbReference type="ARBA" id="ARBA00022777"/>
    </source>
</evidence>
<protein>
    <recommendedName>
        <fullName evidence="1">non-specific serine/threonine protein kinase</fullName>
        <ecNumber evidence="1">2.7.11.1</ecNumber>
    </recommendedName>
</protein>
<evidence type="ECO:0000256" key="2">
    <source>
        <dbReference type="ARBA" id="ARBA00022527"/>
    </source>
</evidence>
<accession>A0A9W7XTQ5</accession>
<name>A0A9W7XTQ5_9FUNG</name>
<gene>
    <name evidence="11" type="primary">STK36</name>
    <name evidence="11" type="ORF">LPJ61_006674</name>
</gene>
<evidence type="ECO:0000256" key="4">
    <source>
        <dbReference type="ARBA" id="ARBA00022741"/>
    </source>
</evidence>
<dbReference type="GO" id="GO:0005524">
    <property type="term" value="F:ATP binding"/>
    <property type="evidence" value="ECO:0007669"/>
    <property type="project" value="UniProtKB-KW"/>
</dbReference>
<dbReference type="Pfam" id="PF00069">
    <property type="entry name" value="Pkinase"/>
    <property type="match status" value="1"/>
</dbReference>
<dbReference type="GO" id="GO:0004674">
    <property type="term" value="F:protein serine/threonine kinase activity"/>
    <property type="evidence" value="ECO:0007669"/>
    <property type="project" value="UniProtKB-KW"/>
</dbReference>
<evidence type="ECO:0000256" key="3">
    <source>
        <dbReference type="ARBA" id="ARBA00022679"/>
    </source>
</evidence>
<dbReference type="AlphaFoldDB" id="A0A9W7XTQ5"/>
<evidence type="ECO:0000256" key="6">
    <source>
        <dbReference type="ARBA" id="ARBA00022840"/>
    </source>
</evidence>
<dbReference type="PROSITE" id="PS50011">
    <property type="entry name" value="PROTEIN_KINASE_DOM"/>
    <property type="match status" value="1"/>
</dbReference>
<sequence length="97" mass="11260">ADLWSLGVVVYELYVGKTPFRTNSLADLKRNIMEEDIVWPKEIPRLLKDFLQGLLQRDPADRMHWSQLRRHPFLYSTGTERPSQAADSLRSSTSTLE</sequence>
<feature type="non-terminal residue" evidence="11">
    <location>
        <position position="1"/>
    </location>
</feature>
<evidence type="ECO:0000313" key="11">
    <source>
        <dbReference type="EMBL" id="KAJ1718354.1"/>
    </source>
</evidence>
<comment type="catalytic activity">
    <reaction evidence="8">
        <text>L-seryl-[protein] + ATP = O-phospho-L-seryl-[protein] + ADP + H(+)</text>
        <dbReference type="Rhea" id="RHEA:17989"/>
        <dbReference type="Rhea" id="RHEA-COMP:9863"/>
        <dbReference type="Rhea" id="RHEA-COMP:11604"/>
        <dbReference type="ChEBI" id="CHEBI:15378"/>
        <dbReference type="ChEBI" id="CHEBI:29999"/>
        <dbReference type="ChEBI" id="CHEBI:30616"/>
        <dbReference type="ChEBI" id="CHEBI:83421"/>
        <dbReference type="ChEBI" id="CHEBI:456216"/>
        <dbReference type="EC" id="2.7.11.1"/>
    </reaction>
</comment>
<dbReference type="EMBL" id="JANBOI010003535">
    <property type="protein sequence ID" value="KAJ1718354.1"/>
    <property type="molecule type" value="Genomic_DNA"/>
</dbReference>
<organism evidence="11 12">
    <name type="scientific">Coemansia biformis</name>
    <dbReference type="NCBI Taxonomy" id="1286918"/>
    <lineage>
        <taxon>Eukaryota</taxon>
        <taxon>Fungi</taxon>
        <taxon>Fungi incertae sedis</taxon>
        <taxon>Zoopagomycota</taxon>
        <taxon>Kickxellomycotina</taxon>
        <taxon>Kickxellomycetes</taxon>
        <taxon>Kickxellales</taxon>
        <taxon>Kickxellaceae</taxon>
        <taxon>Coemansia</taxon>
    </lineage>
</organism>
<evidence type="ECO:0000313" key="12">
    <source>
        <dbReference type="Proteomes" id="UP001143981"/>
    </source>
</evidence>
<dbReference type="InterPro" id="IPR011009">
    <property type="entry name" value="Kinase-like_dom_sf"/>
</dbReference>
<keyword evidence="5 11" id="KW-0418">Kinase</keyword>
<proteinExistence type="predicted"/>
<dbReference type="PANTHER" id="PTHR22983:SF6">
    <property type="entry name" value="SERINE_THREONINE-PROTEIN KINASE 36"/>
    <property type="match status" value="1"/>
</dbReference>
<evidence type="ECO:0000256" key="1">
    <source>
        <dbReference type="ARBA" id="ARBA00012513"/>
    </source>
</evidence>
<reference evidence="11" key="1">
    <citation type="submission" date="2022-07" db="EMBL/GenBank/DDBJ databases">
        <title>Phylogenomic reconstructions and comparative analyses of Kickxellomycotina fungi.</title>
        <authorList>
            <person name="Reynolds N.K."/>
            <person name="Stajich J.E."/>
            <person name="Barry K."/>
            <person name="Grigoriev I.V."/>
            <person name="Crous P."/>
            <person name="Smith M.E."/>
        </authorList>
    </citation>
    <scope>NUCLEOTIDE SEQUENCE</scope>
    <source>
        <strain evidence="11">BCRC 34381</strain>
    </source>
</reference>
<dbReference type="InterPro" id="IPR000719">
    <property type="entry name" value="Prot_kinase_dom"/>
</dbReference>